<evidence type="ECO:0000313" key="3">
    <source>
        <dbReference type="Proteomes" id="UP001259340"/>
    </source>
</evidence>
<evidence type="ECO:0000313" key="4">
    <source>
        <dbReference type="Proteomes" id="UP001271263"/>
    </source>
</evidence>
<dbReference type="RefSeq" id="WP_310654340.1">
    <property type="nucleotide sequence ID" value="NZ_JAPMLA010000003.1"/>
</dbReference>
<reference evidence="1" key="2">
    <citation type="submission" date="2022-11" db="EMBL/GenBank/DDBJ databases">
        <title>Prophages regulate Shewanella fidelis motility and biofilm formation: implications for gut colonization dynamics in Ciona robusta.</title>
        <authorList>
            <person name="Natarajan O."/>
            <person name="Gibboney S.L."/>
            <person name="Young M.N."/>
            <person name="Lim S.J."/>
            <person name="Pluta N."/>
            <person name="Atkinson C.G.F."/>
            <person name="Leigh B.A."/>
            <person name="Liberti A."/>
            <person name="Kees E."/>
            <person name="Breitbart M."/>
            <person name="Gralnick J."/>
            <person name="Dishaw L.J."/>
        </authorList>
    </citation>
    <scope>NUCLEOTIDE SEQUENCE</scope>
    <source>
        <strain evidence="1">3313</strain>
    </source>
</reference>
<protein>
    <submittedName>
        <fullName evidence="1">Uncharacterized protein</fullName>
    </submittedName>
</protein>
<dbReference type="EMBL" id="JAPMLD010000003">
    <property type="protein sequence ID" value="MDW4824457.1"/>
    <property type="molecule type" value="Genomic_DNA"/>
</dbReference>
<keyword evidence="4" id="KW-1185">Reference proteome</keyword>
<organism evidence="1 3">
    <name type="scientific">Shewanella fidelis</name>
    <dbReference type="NCBI Taxonomy" id="173509"/>
    <lineage>
        <taxon>Bacteria</taxon>
        <taxon>Pseudomonadati</taxon>
        <taxon>Pseudomonadota</taxon>
        <taxon>Gammaproteobacteria</taxon>
        <taxon>Alteromonadales</taxon>
        <taxon>Shewanellaceae</taxon>
        <taxon>Shewanella</taxon>
    </lineage>
</organism>
<dbReference type="EMBL" id="JAPMLE010000001">
    <property type="protein sequence ID" value="MDR8523316.1"/>
    <property type="molecule type" value="Genomic_DNA"/>
</dbReference>
<dbReference type="AlphaFoldDB" id="A0AAW8NM90"/>
<gene>
    <name evidence="1" type="ORF">OS133_06400</name>
    <name evidence="2" type="ORF">OS134_10360</name>
</gene>
<dbReference type="Proteomes" id="UP001271263">
    <property type="component" value="Unassembled WGS sequence"/>
</dbReference>
<comment type="caution">
    <text evidence="1">The sequence shown here is derived from an EMBL/GenBank/DDBJ whole genome shotgun (WGS) entry which is preliminary data.</text>
</comment>
<name>A0AAW8NM90_9GAMM</name>
<evidence type="ECO:0000313" key="1">
    <source>
        <dbReference type="EMBL" id="MDR8523316.1"/>
    </source>
</evidence>
<accession>A0AAW8NM90</accession>
<proteinExistence type="predicted"/>
<evidence type="ECO:0000313" key="2">
    <source>
        <dbReference type="EMBL" id="MDW4824457.1"/>
    </source>
</evidence>
<dbReference type="Proteomes" id="UP001259340">
    <property type="component" value="Unassembled WGS sequence"/>
</dbReference>
<reference evidence="2 4" key="1">
    <citation type="journal article" date="2022" name="bioRxiv">
        <title>Prophages regulate Shewanella fidelis 3313 motility and biofilm formation: implications for gut colonization dynamics in Ciona robusta.</title>
        <authorList>
            <person name="Natarajan O."/>
            <person name="Gibboney S.L."/>
            <person name="Young M.N."/>
            <person name="Lim S.J."/>
            <person name="Pluta N."/>
            <person name="Atkinson C.G."/>
            <person name="Leigh B.A."/>
            <person name="Liberti A."/>
            <person name="Kees E.D."/>
            <person name="Breitbart M."/>
            <person name="Gralnick J.A."/>
            <person name="Dishaw L.J."/>
        </authorList>
    </citation>
    <scope>NUCLEOTIDE SEQUENCE [LARGE SCALE GENOMIC DNA]</scope>
    <source>
        <strain evidence="2 4">JG4066</strain>
    </source>
</reference>
<sequence>MSDDLIKKQHKSRRKLAKYQQKISYYTQLSDSEISLKKRAAKLCKYRLKMIKRQLKLKRIEAKINQLSIYTKLTPANDGLSVGVNALNTASTGHTNSNISYSINNHISNIYTVKHTAEINLYQPFKTKPCQSCPALRGKACLCALKSQQRKQA</sequence>